<sequence length="177" mass="18159">MNLRKSLVATLAIPLLGLAACSQHEDAPNSGNSSSTNNSSSETTKETKTTPAKEASPSSSSQAASTTTASQPTAAGTYVVECLPGTPGPSRMSDGTVRNTEYCGNQPGAAEILEAERNAGLNPSEIPYANGGTCPAYKCGYGIAPDGTPNRSSGEIQFEYGCREGYIDPQQCAEAGN</sequence>
<protein>
    <recommendedName>
        <fullName evidence="5">Secreted protein</fullName>
    </recommendedName>
</protein>
<evidence type="ECO:0000313" key="4">
    <source>
        <dbReference type="Proteomes" id="UP001146505"/>
    </source>
</evidence>
<dbReference type="EMBL" id="JAKMUV010000008">
    <property type="protein sequence ID" value="MCZ9305360.1"/>
    <property type="molecule type" value="Genomic_DNA"/>
</dbReference>
<dbReference type="RefSeq" id="WP_043012190.1">
    <property type="nucleotide sequence ID" value="NZ_JAKMUV010000008.1"/>
</dbReference>
<dbReference type="AlphaFoldDB" id="A0A9X3RQI7"/>
<evidence type="ECO:0000256" key="2">
    <source>
        <dbReference type="SAM" id="SignalP"/>
    </source>
</evidence>
<evidence type="ECO:0000256" key="1">
    <source>
        <dbReference type="SAM" id="MobiDB-lite"/>
    </source>
</evidence>
<feature type="region of interest" description="Disordered" evidence="1">
    <location>
        <begin position="24"/>
        <end position="95"/>
    </location>
</feature>
<feature type="compositionally biased region" description="Low complexity" evidence="1">
    <location>
        <begin position="49"/>
        <end position="77"/>
    </location>
</feature>
<dbReference type="PROSITE" id="PS51257">
    <property type="entry name" value="PROKAR_LIPOPROTEIN"/>
    <property type="match status" value="1"/>
</dbReference>
<evidence type="ECO:0000313" key="3">
    <source>
        <dbReference type="EMBL" id="MCZ9305360.1"/>
    </source>
</evidence>
<feature type="chain" id="PRO_5040862229" description="Secreted protein" evidence="2">
    <location>
        <begin position="25"/>
        <end position="177"/>
    </location>
</feature>
<name>A0A9X3RQI7_9CORY</name>
<proteinExistence type="predicted"/>
<comment type="caution">
    <text evidence="3">The sequence shown here is derived from an EMBL/GenBank/DDBJ whole genome shotgun (WGS) entry which is preliminary data.</text>
</comment>
<keyword evidence="2" id="KW-0732">Signal</keyword>
<keyword evidence="4" id="KW-1185">Reference proteome</keyword>
<feature type="signal peptide" evidence="2">
    <location>
        <begin position="1"/>
        <end position="24"/>
    </location>
</feature>
<dbReference type="Proteomes" id="UP001146505">
    <property type="component" value="Unassembled WGS sequence"/>
</dbReference>
<dbReference type="GeneID" id="301813385"/>
<feature type="compositionally biased region" description="Low complexity" evidence="1">
    <location>
        <begin position="28"/>
        <end position="42"/>
    </location>
</feature>
<accession>A0A9X3RQI7</accession>
<reference evidence="3" key="1">
    <citation type="submission" date="2022-02" db="EMBL/GenBank/DDBJ databases">
        <title>Corynebacterium sp. from urogenital microbiome.</title>
        <authorList>
            <person name="Cappelli E.A."/>
            <person name="Ribeiro T.G."/>
            <person name="Peixe L."/>
        </authorList>
    </citation>
    <scope>NUCLEOTIDE SEQUENCE</scope>
    <source>
        <strain evidence="3">C9Ua_112</strain>
    </source>
</reference>
<evidence type="ECO:0008006" key="5">
    <source>
        <dbReference type="Google" id="ProtNLM"/>
    </source>
</evidence>
<organism evidence="3 4">
    <name type="scientific">Corynebacterium macclintockiae</name>
    <dbReference type="NCBI Taxonomy" id="2913501"/>
    <lineage>
        <taxon>Bacteria</taxon>
        <taxon>Bacillati</taxon>
        <taxon>Actinomycetota</taxon>
        <taxon>Actinomycetes</taxon>
        <taxon>Mycobacteriales</taxon>
        <taxon>Corynebacteriaceae</taxon>
        <taxon>Corynebacterium</taxon>
    </lineage>
</organism>
<gene>
    <name evidence="3" type="ORF">L8U58_07455</name>
</gene>